<reference evidence="1 2" key="1">
    <citation type="submission" date="2019-02" db="EMBL/GenBank/DDBJ databases">
        <title>Genome sequencing of Clostridium botulinum clinical isolates.</title>
        <authorList>
            <person name="Brunt J."/>
            <person name="Van Vliet A.H.M."/>
            <person name="Stringer S.C."/>
            <person name="Grant K.A."/>
            <person name="Carter A.C."/>
            <person name="Peck M.W."/>
        </authorList>
    </citation>
    <scope>NUCLEOTIDE SEQUENCE [LARGE SCALE GENOMIC DNA]</scope>
    <source>
        <strain evidence="1 2">H113700579</strain>
    </source>
</reference>
<protein>
    <submittedName>
        <fullName evidence="1">Uncharacterized protein</fullName>
    </submittedName>
</protein>
<gene>
    <name evidence="1" type="ORF">EXM65_18390</name>
</gene>
<proteinExistence type="predicted"/>
<evidence type="ECO:0000313" key="2">
    <source>
        <dbReference type="Proteomes" id="UP000472355"/>
    </source>
</evidence>
<comment type="caution">
    <text evidence="1">The sequence shown here is derived from an EMBL/GenBank/DDBJ whole genome shotgun (WGS) entry which is preliminary data.</text>
</comment>
<name>A0A6M0ST50_CLOBO</name>
<organism evidence="1 2">
    <name type="scientific">Clostridium botulinum</name>
    <dbReference type="NCBI Taxonomy" id="1491"/>
    <lineage>
        <taxon>Bacteria</taxon>
        <taxon>Bacillati</taxon>
        <taxon>Bacillota</taxon>
        <taxon>Clostridia</taxon>
        <taxon>Eubacteriales</taxon>
        <taxon>Clostridiaceae</taxon>
        <taxon>Clostridium</taxon>
    </lineage>
</organism>
<dbReference type="AlphaFoldDB" id="A0A6M0ST50"/>
<dbReference type="Proteomes" id="UP000472355">
    <property type="component" value="Unassembled WGS sequence"/>
</dbReference>
<accession>A0A6M0ST50</accession>
<evidence type="ECO:0000313" key="1">
    <source>
        <dbReference type="EMBL" id="NFA44470.1"/>
    </source>
</evidence>
<sequence>MKAIVRDDIISLSSFVSAEFKYKCYLELLMKAGNYCFLDQVKRFIPSNQVILKGMTENNLISTENINKNYKYVYLSDTAMKYLCLKDSDKDYSDVEKNKISVVKVNKYPSEKQLFSSAYKFHLMVMGEELIDKVSILKSLEDYIYLKELKATKEKYNEWFKKNSEGIKKKKEELQSLSNELIDLKKIIYDINTDIFNAKPSNNESVELINKTISKYNSYFSDKENKRITKEKEINNFEIKFNIVVKKNAEIVIPQVEKAKKVFENMYNISKIIARIKENTLEFIIFDLGTFKTALGYIKLINKINALNLGYKNIKIIIYSYAEHRALNLNKEFLDAAKKKRGALNTLKNYNLRINEYDTGQRPDFYVNANKIYDSIPDFEVEVRPDFYYMEAYKEYVTKGEKSIKKKDRKVISDIIEKLKNE</sequence>
<dbReference type="EMBL" id="SGKU01000087">
    <property type="protein sequence ID" value="NFA44470.1"/>
    <property type="molecule type" value="Genomic_DNA"/>
</dbReference>